<evidence type="ECO:0000259" key="1">
    <source>
        <dbReference type="Pfam" id="PF01368"/>
    </source>
</evidence>
<protein>
    <submittedName>
        <fullName evidence="3">Phosphoesterase RecJ-like protein</fullName>
        <ecNumber evidence="3">3.1.13.3</ecNumber>
        <ecNumber evidence="3">3.1.3.7</ecNumber>
    </submittedName>
</protein>
<keyword evidence="3" id="KW-0378">Hydrolase</keyword>
<evidence type="ECO:0000313" key="4">
    <source>
        <dbReference type="Proteomes" id="UP001549099"/>
    </source>
</evidence>
<dbReference type="Pfam" id="PF01368">
    <property type="entry name" value="DHH"/>
    <property type="match status" value="1"/>
</dbReference>
<dbReference type="SUPFAM" id="SSF64182">
    <property type="entry name" value="DHH phosphoesterases"/>
    <property type="match status" value="1"/>
</dbReference>
<dbReference type="PANTHER" id="PTHR47618">
    <property type="entry name" value="BIFUNCTIONAL OLIGORIBONUCLEASE AND PAP PHOSPHATASE NRNA"/>
    <property type="match status" value="1"/>
</dbReference>
<reference evidence="3 4" key="1">
    <citation type="submission" date="2024-06" db="EMBL/GenBank/DDBJ databases">
        <title>Genomic Encyclopedia of Type Strains, Phase IV (KMG-IV): sequencing the most valuable type-strain genomes for metagenomic binning, comparative biology and taxonomic classification.</title>
        <authorList>
            <person name="Goeker M."/>
        </authorList>
    </citation>
    <scope>NUCLEOTIDE SEQUENCE [LARGE SCALE GENOMIC DNA]</scope>
    <source>
        <strain evidence="3 4">DSM 26128</strain>
    </source>
</reference>
<feature type="domain" description="DHHA1" evidence="2">
    <location>
        <begin position="228"/>
        <end position="310"/>
    </location>
</feature>
<dbReference type="InterPro" id="IPR003156">
    <property type="entry name" value="DHHA1_dom"/>
</dbReference>
<organism evidence="3 4">
    <name type="scientific">Bhargavaea ullalensis</name>
    <dbReference type="NCBI Taxonomy" id="1265685"/>
    <lineage>
        <taxon>Bacteria</taxon>
        <taxon>Bacillati</taxon>
        <taxon>Bacillota</taxon>
        <taxon>Bacilli</taxon>
        <taxon>Bacillales</taxon>
        <taxon>Caryophanaceae</taxon>
        <taxon>Bhargavaea</taxon>
    </lineage>
</organism>
<dbReference type="Gene3D" id="3.10.310.30">
    <property type="match status" value="1"/>
</dbReference>
<name>A0ABV2GCK9_9BACL</name>
<keyword evidence="4" id="KW-1185">Reference proteome</keyword>
<comment type="caution">
    <text evidence="3">The sequence shown here is derived from an EMBL/GenBank/DDBJ whole genome shotgun (WGS) entry which is preliminary data.</text>
</comment>
<gene>
    <name evidence="3" type="ORF">ABID49_001849</name>
</gene>
<feature type="domain" description="DDH" evidence="1">
    <location>
        <begin position="15"/>
        <end position="154"/>
    </location>
</feature>
<dbReference type="PANTHER" id="PTHR47618:SF1">
    <property type="entry name" value="BIFUNCTIONAL OLIGORIBONUCLEASE AND PAP PHOSPHATASE NRNA"/>
    <property type="match status" value="1"/>
</dbReference>
<dbReference type="InterPro" id="IPR001667">
    <property type="entry name" value="DDH_dom"/>
</dbReference>
<evidence type="ECO:0000259" key="2">
    <source>
        <dbReference type="Pfam" id="PF02272"/>
    </source>
</evidence>
<accession>A0ABV2GCK9</accession>
<dbReference type="Gene3D" id="3.90.1640.10">
    <property type="entry name" value="inorganic pyrophosphatase (n-terminal core)"/>
    <property type="match status" value="1"/>
</dbReference>
<dbReference type="EC" id="3.1.13.3" evidence="3"/>
<dbReference type="RefSeq" id="WP_354197546.1">
    <property type="nucleotide sequence ID" value="NZ_JBEPLW010000014.1"/>
</dbReference>
<evidence type="ECO:0000313" key="3">
    <source>
        <dbReference type="EMBL" id="MET3575942.1"/>
    </source>
</evidence>
<dbReference type="InterPro" id="IPR038763">
    <property type="entry name" value="DHH_sf"/>
</dbReference>
<dbReference type="InterPro" id="IPR051319">
    <property type="entry name" value="Oligoribo/pAp-PDE_c-di-AMP_PDE"/>
</dbReference>
<sequence>MKRQIIDMIEHYDTIIIHRHVRPDPDAYGSQLGLKELILANYTGKAVFAAGTADPSLDYLGRPDELPDDAYEGALVIVTDTANTERIDGGRYAEGAALLKIDHHPDDDRYGDRRWVIPGMSSTSEMIYDLFREGADSRGWTMTANAARLLFAGIVGDTGRFVYPSATPQTFRAAADLITRDFDRTALYDEMFEMDAPLLKLNGYIYQNLELDENGAAVITVTKEIMETFGLTPEDTAKLVGAPGMVKGIRAWLFKVEEPGQIRLRFRSKGPVVNELAKQFGGGGHALAAGASAKNWTEAERAARALRELCRR</sequence>
<proteinExistence type="predicted"/>
<dbReference type="EMBL" id="JBEPLW010000014">
    <property type="protein sequence ID" value="MET3575942.1"/>
    <property type="molecule type" value="Genomic_DNA"/>
</dbReference>
<dbReference type="Proteomes" id="UP001549099">
    <property type="component" value="Unassembled WGS sequence"/>
</dbReference>
<dbReference type="EC" id="3.1.3.7" evidence="3"/>
<dbReference type="Pfam" id="PF02272">
    <property type="entry name" value="DHHA1"/>
    <property type="match status" value="1"/>
</dbReference>
<dbReference type="GO" id="GO:0008441">
    <property type="term" value="F:3'(2'),5'-bisphosphate nucleotidase activity"/>
    <property type="evidence" value="ECO:0007669"/>
    <property type="project" value="UniProtKB-EC"/>
</dbReference>